<organism evidence="6 7">
    <name type="scientific">Ramlibacter agri</name>
    <dbReference type="NCBI Taxonomy" id="2728837"/>
    <lineage>
        <taxon>Bacteria</taxon>
        <taxon>Pseudomonadati</taxon>
        <taxon>Pseudomonadota</taxon>
        <taxon>Betaproteobacteria</taxon>
        <taxon>Burkholderiales</taxon>
        <taxon>Comamonadaceae</taxon>
        <taxon>Ramlibacter</taxon>
    </lineage>
</organism>
<dbReference type="PROSITE" id="PS50112">
    <property type="entry name" value="PAS"/>
    <property type="match status" value="1"/>
</dbReference>
<dbReference type="PANTHER" id="PTHR24421:SF59">
    <property type="entry name" value="OXYGEN SENSOR HISTIDINE KINASE NREB"/>
    <property type="match status" value="1"/>
</dbReference>
<dbReference type="Gene3D" id="1.20.5.1930">
    <property type="match status" value="1"/>
</dbReference>
<dbReference type="InterPro" id="IPR013656">
    <property type="entry name" value="PAS_4"/>
</dbReference>
<protein>
    <submittedName>
        <fullName evidence="6">PAS domain S-box protein</fullName>
    </submittedName>
</protein>
<dbReference type="GO" id="GO:0000155">
    <property type="term" value="F:phosphorelay sensor kinase activity"/>
    <property type="evidence" value="ECO:0007669"/>
    <property type="project" value="InterPro"/>
</dbReference>
<keyword evidence="3" id="KW-0902">Two-component regulatory system</keyword>
<evidence type="ECO:0000256" key="2">
    <source>
        <dbReference type="ARBA" id="ARBA00022777"/>
    </source>
</evidence>
<dbReference type="Pfam" id="PF08448">
    <property type="entry name" value="PAS_4"/>
    <property type="match status" value="1"/>
</dbReference>
<keyword evidence="2" id="KW-0418">Kinase</keyword>
<dbReference type="Gene3D" id="3.30.450.20">
    <property type="entry name" value="PAS domain"/>
    <property type="match status" value="1"/>
</dbReference>
<dbReference type="Gene3D" id="3.30.565.10">
    <property type="entry name" value="Histidine kinase-like ATPase, C-terminal domain"/>
    <property type="match status" value="1"/>
</dbReference>
<dbReference type="InterPro" id="IPR005467">
    <property type="entry name" value="His_kinase_dom"/>
</dbReference>
<dbReference type="SUPFAM" id="SSF55785">
    <property type="entry name" value="PYP-like sensor domain (PAS domain)"/>
    <property type="match status" value="1"/>
</dbReference>
<dbReference type="InterPro" id="IPR050482">
    <property type="entry name" value="Sensor_HK_TwoCompSys"/>
</dbReference>
<dbReference type="CDD" id="cd00130">
    <property type="entry name" value="PAS"/>
    <property type="match status" value="1"/>
</dbReference>
<dbReference type="InterPro" id="IPR011712">
    <property type="entry name" value="Sig_transdc_His_kin_sub3_dim/P"/>
</dbReference>
<evidence type="ECO:0000313" key="6">
    <source>
        <dbReference type="EMBL" id="NML45239.1"/>
    </source>
</evidence>
<dbReference type="SMART" id="SM00387">
    <property type="entry name" value="HATPase_c"/>
    <property type="match status" value="1"/>
</dbReference>
<dbReference type="PROSITE" id="PS50109">
    <property type="entry name" value="HIS_KIN"/>
    <property type="match status" value="1"/>
</dbReference>
<dbReference type="CDD" id="cd16917">
    <property type="entry name" value="HATPase_UhpB-NarQ-NarX-like"/>
    <property type="match status" value="1"/>
</dbReference>
<keyword evidence="1" id="KW-0808">Transferase</keyword>
<dbReference type="GO" id="GO:0016020">
    <property type="term" value="C:membrane"/>
    <property type="evidence" value="ECO:0007669"/>
    <property type="project" value="InterPro"/>
</dbReference>
<comment type="caution">
    <text evidence="6">The sequence shown here is derived from an EMBL/GenBank/DDBJ whole genome shotgun (WGS) entry which is preliminary data.</text>
</comment>
<evidence type="ECO:0000259" key="5">
    <source>
        <dbReference type="PROSITE" id="PS50112"/>
    </source>
</evidence>
<dbReference type="InterPro" id="IPR003594">
    <property type="entry name" value="HATPase_dom"/>
</dbReference>
<reference evidence="6 7" key="1">
    <citation type="submission" date="2020-04" db="EMBL/GenBank/DDBJ databases">
        <title>Ramlibacter sp. G-1-2-2 isolated from soil.</title>
        <authorList>
            <person name="Dahal R.H."/>
        </authorList>
    </citation>
    <scope>NUCLEOTIDE SEQUENCE [LARGE SCALE GENOMIC DNA]</scope>
    <source>
        <strain evidence="6 7">G-1-2-2</strain>
    </source>
</reference>
<evidence type="ECO:0000256" key="3">
    <source>
        <dbReference type="ARBA" id="ARBA00023012"/>
    </source>
</evidence>
<dbReference type="Pfam" id="PF07730">
    <property type="entry name" value="HisKA_3"/>
    <property type="match status" value="1"/>
</dbReference>
<proteinExistence type="predicted"/>
<dbReference type="InterPro" id="IPR036890">
    <property type="entry name" value="HATPase_C_sf"/>
</dbReference>
<evidence type="ECO:0000313" key="7">
    <source>
        <dbReference type="Proteomes" id="UP000541185"/>
    </source>
</evidence>
<name>A0A848H6U8_9BURK</name>
<dbReference type="PANTHER" id="PTHR24421">
    <property type="entry name" value="NITRATE/NITRITE SENSOR PROTEIN NARX-RELATED"/>
    <property type="match status" value="1"/>
</dbReference>
<dbReference type="InterPro" id="IPR000014">
    <property type="entry name" value="PAS"/>
</dbReference>
<dbReference type="SUPFAM" id="SSF55874">
    <property type="entry name" value="ATPase domain of HSP90 chaperone/DNA topoisomerase II/histidine kinase"/>
    <property type="match status" value="1"/>
</dbReference>
<dbReference type="InterPro" id="IPR035965">
    <property type="entry name" value="PAS-like_dom_sf"/>
</dbReference>
<feature type="domain" description="Histidine kinase" evidence="4">
    <location>
        <begin position="157"/>
        <end position="347"/>
    </location>
</feature>
<feature type="domain" description="PAS" evidence="5">
    <location>
        <begin position="10"/>
        <end position="62"/>
    </location>
</feature>
<evidence type="ECO:0000256" key="1">
    <source>
        <dbReference type="ARBA" id="ARBA00022679"/>
    </source>
</evidence>
<dbReference type="RefSeq" id="WP_169419324.1">
    <property type="nucleotide sequence ID" value="NZ_JABBFX010000001.1"/>
</dbReference>
<dbReference type="Proteomes" id="UP000541185">
    <property type="component" value="Unassembled WGS sequence"/>
</dbReference>
<dbReference type="SMART" id="SM00091">
    <property type="entry name" value="PAS"/>
    <property type="match status" value="1"/>
</dbReference>
<dbReference type="EMBL" id="JABBFX010000001">
    <property type="protein sequence ID" value="NML45239.1"/>
    <property type="molecule type" value="Genomic_DNA"/>
</dbReference>
<evidence type="ECO:0000259" key="4">
    <source>
        <dbReference type="PROSITE" id="PS50109"/>
    </source>
</evidence>
<sequence length="350" mass="38073">MGASISDDVAAARLAGLLDSAMDAIISTDDSQRIVLYNRAAEKLFGWPAAHVRGQPLDMLLPLRFRGMHDPQVRRFGATGVTSRRMGGNTVLYALRANGEEFPIDASISQLDTPDGKLYTVIVRDVTERVRAQSELAAFAAESAGVREQEKSRIARELHDELAQSLTALKMDAIWLRDRLAGQADAQAKLADMLAMLDASVAATRRIAADLRPLVLDDLGLVPAIEWLVQSFTQRTGVPCRLDADEDIELDEPYATGVFRILQESLANVAKHAQASEVKLRVAREGDALVLEVQDNGVGFRPTDPRPPQSLGLVGLRERAQLMQGELRVTSAPGQGTRVSARIPVGSHWA</sequence>
<dbReference type="Pfam" id="PF02518">
    <property type="entry name" value="HATPase_c"/>
    <property type="match status" value="1"/>
</dbReference>
<keyword evidence="7" id="KW-1185">Reference proteome</keyword>
<dbReference type="NCBIfam" id="TIGR00229">
    <property type="entry name" value="sensory_box"/>
    <property type="match status" value="1"/>
</dbReference>
<gene>
    <name evidence="6" type="ORF">HHL11_15905</name>
</gene>
<dbReference type="GO" id="GO:0046983">
    <property type="term" value="F:protein dimerization activity"/>
    <property type="evidence" value="ECO:0007669"/>
    <property type="project" value="InterPro"/>
</dbReference>
<accession>A0A848H6U8</accession>
<dbReference type="AlphaFoldDB" id="A0A848H6U8"/>